<dbReference type="Pfam" id="PF00912">
    <property type="entry name" value="Transgly"/>
    <property type="match status" value="1"/>
</dbReference>
<feature type="non-terminal residue" evidence="3">
    <location>
        <position position="242"/>
    </location>
</feature>
<dbReference type="SUPFAM" id="SSF53955">
    <property type="entry name" value="Lysozyme-like"/>
    <property type="match status" value="1"/>
</dbReference>
<gene>
    <name evidence="3" type="ORF">SAMN05660976_07929</name>
</gene>
<dbReference type="Gene3D" id="1.10.3810.10">
    <property type="entry name" value="Biosynthetic peptidoglycan transglycosylase-like"/>
    <property type="match status" value="1"/>
</dbReference>
<name>A0A1H8HXU1_9ACTN</name>
<protein>
    <submittedName>
        <fullName evidence="3">Transglycosylase</fullName>
    </submittedName>
</protein>
<dbReference type="GO" id="GO:0008955">
    <property type="term" value="F:peptidoglycan glycosyltransferase activity"/>
    <property type="evidence" value="ECO:0007669"/>
    <property type="project" value="TreeGrafter"/>
</dbReference>
<dbReference type="PANTHER" id="PTHR32282">
    <property type="entry name" value="BINDING PROTEIN TRANSPEPTIDASE, PUTATIVE-RELATED"/>
    <property type="match status" value="1"/>
</dbReference>
<proteinExistence type="predicted"/>
<dbReference type="InterPro" id="IPR023346">
    <property type="entry name" value="Lysozyme-like_dom_sf"/>
</dbReference>
<dbReference type="AlphaFoldDB" id="A0A1H8HXU1"/>
<accession>A0A1H8HXU1</accession>
<reference evidence="3 4" key="1">
    <citation type="submission" date="2016-10" db="EMBL/GenBank/DDBJ databases">
        <authorList>
            <person name="de Groot N.N."/>
        </authorList>
    </citation>
    <scope>NUCLEOTIDE SEQUENCE [LARGE SCALE GENOMIC DNA]</scope>
    <source>
        <strain evidence="3 4">DSM 43357</strain>
    </source>
</reference>
<evidence type="ECO:0000256" key="1">
    <source>
        <dbReference type="ARBA" id="ARBA00022679"/>
    </source>
</evidence>
<dbReference type="InterPro" id="IPR050396">
    <property type="entry name" value="Glycosyltr_51/Transpeptidase"/>
</dbReference>
<keyword evidence="4" id="KW-1185">Reference proteome</keyword>
<dbReference type="InterPro" id="IPR036950">
    <property type="entry name" value="PBP_transglycosylase"/>
</dbReference>
<evidence type="ECO:0000259" key="2">
    <source>
        <dbReference type="Pfam" id="PF00912"/>
    </source>
</evidence>
<dbReference type="EMBL" id="FOBF01000030">
    <property type="protein sequence ID" value="SEN60892.1"/>
    <property type="molecule type" value="Genomic_DNA"/>
</dbReference>
<sequence>MNGRVSSVGRLIAAGAAAGVVVAAIALPAVGGTGAVFVSASEELNIKPEELVEPPLAEKTTVYDARGGQIAQFYEEYREVVPLTDVADVMKTAIVAIEDDRFYQHGAIDLEGTFRALVKNFAKGGVAQGGSSITQQYVKQVLLNSAVTDKEKARALEASYARKLKELRYAMAVEEKYSKDQILEKYLNIAYFGAGANGVEAAAKRFFGVHAKDLTLPQAATLAGAVQDPNATDPNLGKAQRA</sequence>
<dbReference type="Proteomes" id="UP000198953">
    <property type="component" value="Unassembled WGS sequence"/>
</dbReference>
<dbReference type="RefSeq" id="WP_177227685.1">
    <property type="nucleotide sequence ID" value="NZ_FOBF01000030.1"/>
</dbReference>
<evidence type="ECO:0000313" key="3">
    <source>
        <dbReference type="EMBL" id="SEN60892.1"/>
    </source>
</evidence>
<dbReference type="PANTHER" id="PTHR32282:SF33">
    <property type="entry name" value="PEPTIDOGLYCAN GLYCOSYLTRANSFERASE"/>
    <property type="match status" value="1"/>
</dbReference>
<dbReference type="GO" id="GO:0009252">
    <property type="term" value="P:peptidoglycan biosynthetic process"/>
    <property type="evidence" value="ECO:0007669"/>
    <property type="project" value="TreeGrafter"/>
</dbReference>
<keyword evidence="1" id="KW-0808">Transferase</keyword>
<dbReference type="InterPro" id="IPR001264">
    <property type="entry name" value="Glyco_trans_51"/>
</dbReference>
<feature type="domain" description="Glycosyl transferase family 51" evidence="2">
    <location>
        <begin position="68"/>
        <end position="236"/>
    </location>
</feature>
<dbReference type="GO" id="GO:0030288">
    <property type="term" value="C:outer membrane-bounded periplasmic space"/>
    <property type="evidence" value="ECO:0007669"/>
    <property type="project" value="TreeGrafter"/>
</dbReference>
<evidence type="ECO:0000313" key="4">
    <source>
        <dbReference type="Proteomes" id="UP000198953"/>
    </source>
</evidence>
<dbReference type="STRING" id="46177.SAMN05660976_07929"/>
<organism evidence="3 4">
    <name type="scientific">Nonomuraea pusilla</name>
    <dbReference type="NCBI Taxonomy" id="46177"/>
    <lineage>
        <taxon>Bacteria</taxon>
        <taxon>Bacillati</taxon>
        <taxon>Actinomycetota</taxon>
        <taxon>Actinomycetes</taxon>
        <taxon>Streptosporangiales</taxon>
        <taxon>Streptosporangiaceae</taxon>
        <taxon>Nonomuraea</taxon>
    </lineage>
</organism>